<comment type="caution">
    <text evidence="1">The sequence shown here is derived from an EMBL/GenBank/DDBJ whole genome shotgun (WGS) entry which is preliminary data.</text>
</comment>
<gene>
    <name evidence="2" type="ORF">VCR4J5_80002</name>
    <name evidence="1" type="ORF">VCR5J5_1160028</name>
</gene>
<name>A0A4R3PH32_9VIBR</name>
<organism evidence="1 4">
    <name type="scientific">Vibrio crassostreae</name>
    <dbReference type="NCBI Taxonomy" id="246167"/>
    <lineage>
        <taxon>Bacteria</taxon>
        <taxon>Pseudomonadati</taxon>
        <taxon>Pseudomonadota</taxon>
        <taxon>Gammaproteobacteria</taxon>
        <taxon>Vibrionales</taxon>
        <taxon>Vibrionaceae</taxon>
        <taxon>Vibrio</taxon>
    </lineage>
</organism>
<reference evidence="1 3" key="1">
    <citation type="submission" date="2014-06" db="EMBL/GenBank/DDBJ databases">
        <authorList>
            <person name="Le Roux F."/>
        </authorList>
    </citation>
    <scope>NUCLEOTIDE SEQUENCE</scope>
    <source>
        <strain evidence="2 3">J5-4</strain>
        <strain evidence="1">J5-5</strain>
    </source>
</reference>
<protein>
    <submittedName>
        <fullName evidence="1">Uncharacterized protein</fullName>
    </submittedName>
</protein>
<evidence type="ECO:0000313" key="4">
    <source>
        <dbReference type="Proteomes" id="UP000049495"/>
    </source>
</evidence>
<sequence length="38" mass="4632">MLLSTIAKKQTLAKKATENPEYKFNRLYDLLHWETWIH</sequence>
<dbReference type="Proteomes" id="UP000049495">
    <property type="component" value="Unassembled WGS sequence"/>
</dbReference>
<evidence type="ECO:0000313" key="2">
    <source>
        <dbReference type="EMBL" id="CDT71935.1"/>
    </source>
</evidence>
<dbReference type="Proteomes" id="UP000049077">
    <property type="component" value="Unassembled WGS sequence"/>
</dbReference>
<proteinExistence type="predicted"/>
<evidence type="ECO:0000313" key="3">
    <source>
        <dbReference type="Proteomes" id="UP000049077"/>
    </source>
</evidence>
<accession>A0A4R3PH32</accession>
<keyword evidence="3" id="KW-1185">Reference proteome</keyword>
<dbReference type="EMBL" id="CCJV01000020">
    <property type="protein sequence ID" value="CDS95266.1"/>
    <property type="molecule type" value="Genomic_DNA"/>
</dbReference>
<reference evidence="4" key="2">
    <citation type="submission" date="2014-06" db="EMBL/GenBank/DDBJ databases">
        <authorList>
            <person name="Le Roux Frederique"/>
        </authorList>
    </citation>
    <scope>NUCLEOTIDE SEQUENCE [LARGE SCALE GENOMIC DNA]</scope>
    <source>
        <strain evidence="4">J5-5</strain>
    </source>
</reference>
<dbReference type="EMBL" id="CCJX01000168">
    <property type="protein sequence ID" value="CDT71935.1"/>
    <property type="molecule type" value="Genomic_DNA"/>
</dbReference>
<evidence type="ECO:0000313" key="1">
    <source>
        <dbReference type="EMBL" id="CDS95266.1"/>
    </source>
</evidence>
<dbReference type="AlphaFoldDB" id="A0A4R3PH32"/>